<feature type="domain" description="Cytochrome b561" evidence="13">
    <location>
        <begin position="67"/>
        <end position="269"/>
    </location>
</feature>
<keyword evidence="15" id="KW-1185">Reference proteome</keyword>
<feature type="region of interest" description="Disordered" evidence="11">
    <location>
        <begin position="1"/>
        <end position="58"/>
    </location>
</feature>
<feature type="transmembrane region" description="Helical" evidence="12">
    <location>
        <begin position="139"/>
        <end position="158"/>
    </location>
</feature>
<feature type="transmembrane region" description="Helical" evidence="12">
    <location>
        <begin position="105"/>
        <end position="127"/>
    </location>
</feature>
<dbReference type="Proteomes" id="UP001301958">
    <property type="component" value="Unassembled WGS sequence"/>
</dbReference>
<protein>
    <submittedName>
        <fullName evidence="14">Cytochrome b ascorbate-dependent protein 3</fullName>
    </submittedName>
</protein>
<evidence type="ECO:0000256" key="5">
    <source>
        <dbReference type="ARBA" id="ARBA00022692"/>
    </source>
</evidence>
<dbReference type="EMBL" id="MU865318">
    <property type="protein sequence ID" value="KAK4228509.1"/>
    <property type="molecule type" value="Genomic_DNA"/>
</dbReference>
<feature type="compositionally biased region" description="Basic and acidic residues" evidence="11">
    <location>
        <begin position="7"/>
        <end position="21"/>
    </location>
</feature>
<keyword evidence="10 12" id="KW-0472">Membrane</keyword>
<evidence type="ECO:0000256" key="3">
    <source>
        <dbReference type="ARBA" id="ARBA00022448"/>
    </source>
</evidence>
<evidence type="ECO:0000256" key="1">
    <source>
        <dbReference type="ARBA" id="ARBA00001970"/>
    </source>
</evidence>
<evidence type="ECO:0000256" key="11">
    <source>
        <dbReference type="SAM" id="MobiDB-lite"/>
    </source>
</evidence>
<dbReference type="CDD" id="cd08761">
    <property type="entry name" value="Cyt_b561_CYB561D2_like"/>
    <property type="match status" value="1"/>
</dbReference>
<keyword evidence="6" id="KW-0479">Metal-binding</keyword>
<proteinExistence type="predicted"/>
<sequence length="277" mass="30620">MTSSTNNDDHRTYAEVVDNRPHHSPSPSPQTNNNNNNSFSHPEQSEYEPLLGRPGSALQSPNSPMYKNLYLGTGFLALTGLLLLPISLIGVVSTHRVLPLVSPHLLLQSFATSILVAAILLLQPTSLSNAQAKKQAAKLHAFLQVLSFLLFTAGVAIIETNKHVNNMPHFHSAHAAFGVITYFILVVQYLFGFTIYVTPQVWGQGGERAKSLYKWHRYVGYLLLILVLVTVSAANWTDYVRKALHVPKFVLPLAAGLIAVGVFPRVQKNKFGYVRVR</sequence>
<comment type="subcellular location">
    <subcellularLocation>
        <location evidence="2">Membrane</location>
        <topology evidence="2">Multi-pass membrane protein</topology>
    </subcellularLocation>
</comment>
<evidence type="ECO:0000256" key="7">
    <source>
        <dbReference type="ARBA" id="ARBA00022982"/>
    </source>
</evidence>
<feature type="transmembrane region" description="Helical" evidence="12">
    <location>
        <begin position="173"/>
        <end position="197"/>
    </location>
</feature>
<comment type="caution">
    <text evidence="14">The sequence shown here is derived from an EMBL/GenBank/DDBJ whole genome shotgun (WGS) entry which is preliminary data.</text>
</comment>
<organism evidence="14 15">
    <name type="scientific">Podospora fimiseda</name>
    <dbReference type="NCBI Taxonomy" id="252190"/>
    <lineage>
        <taxon>Eukaryota</taxon>
        <taxon>Fungi</taxon>
        <taxon>Dikarya</taxon>
        <taxon>Ascomycota</taxon>
        <taxon>Pezizomycotina</taxon>
        <taxon>Sordariomycetes</taxon>
        <taxon>Sordariomycetidae</taxon>
        <taxon>Sordariales</taxon>
        <taxon>Podosporaceae</taxon>
        <taxon>Podospora</taxon>
    </lineage>
</organism>
<evidence type="ECO:0000256" key="10">
    <source>
        <dbReference type="ARBA" id="ARBA00023136"/>
    </source>
</evidence>
<feature type="compositionally biased region" description="Low complexity" evidence="11">
    <location>
        <begin position="29"/>
        <end position="42"/>
    </location>
</feature>
<accession>A0AAN7BS42</accession>
<evidence type="ECO:0000256" key="2">
    <source>
        <dbReference type="ARBA" id="ARBA00004141"/>
    </source>
</evidence>
<dbReference type="Pfam" id="PF03188">
    <property type="entry name" value="Cytochrom_B561"/>
    <property type="match status" value="1"/>
</dbReference>
<dbReference type="GO" id="GO:0140575">
    <property type="term" value="F:transmembrane monodehydroascorbate reductase activity"/>
    <property type="evidence" value="ECO:0007669"/>
    <property type="project" value="InterPro"/>
</dbReference>
<evidence type="ECO:0000259" key="13">
    <source>
        <dbReference type="PROSITE" id="PS50939"/>
    </source>
</evidence>
<feature type="transmembrane region" description="Helical" evidence="12">
    <location>
        <begin position="69"/>
        <end position="93"/>
    </location>
</feature>
<dbReference type="PANTHER" id="PTHR15422:SF45">
    <property type="entry name" value="CYTOCHROME B561 DOMAIN-CONTAINING PROTEIN"/>
    <property type="match status" value="1"/>
</dbReference>
<evidence type="ECO:0000313" key="15">
    <source>
        <dbReference type="Proteomes" id="UP001301958"/>
    </source>
</evidence>
<reference evidence="14" key="2">
    <citation type="submission" date="2023-05" db="EMBL/GenBank/DDBJ databases">
        <authorList>
            <consortium name="Lawrence Berkeley National Laboratory"/>
            <person name="Steindorff A."/>
            <person name="Hensen N."/>
            <person name="Bonometti L."/>
            <person name="Westerberg I."/>
            <person name="Brannstrom I.O."/>
            <person name="Guillou S."/>
            <person name="Cros-Aarteil S."/>
            <person name="Calhoun S."/>
            <person name="Haridas S."/>
            <person name="Kuo A."/>
            <person name="Mondo S."/>
            <person name="Pangilinan J."/>
            <person name="Riley R."/>
            <person name="Labutti K."/>
            <person name="Andreopoulos B."/>
            <person name="Lipzen A."/>
            <person name="Chen C."/>
            <person name="Yanf M."/>
            <person name="Daum C."/>
            <person name="Ng V."/>
            <person name="Clum A."/>
            <person name="Ohm R."/>
            <person name="Martin F."/>
            <person name="Silar P."/>
            <person name="Natvig D."/>
            <person name="Lalanne C."/>
            <person name="Gautier V."/>
            <person name="Ament-Velasquez S.L."/>
            <person name="Kruys A."/>
            <person name="Hutchinson M.I."/>
            <person name="Powell A.J."/>
            <person name="Barry K."/>
            <person name="Miller A.N."/>
            <person name="Grigoriev I.V."/>
            <person name="Debuchy R."/>
            <person name="Gladieux P."/>
            <person name="Thoren M.H."/>
            <person name="Johannesson H."/>
        </authorList>
    </citation>
    <scope>NUCLEOTIDE SEQUENCE</scope>
    <source>
        <strain evidence="14">CBS 990.96</strain>
    </source>
</reference>
<comment type="cofactor">
    <cofactor evidence="1">
        <name>heme b</name>
        <dbReference type="ChEBI" id="CHEBI:60344"/>
    </cofactor>
</comment>
<keyword evidence="7" id="KW-0249">Electron transport</keyword>
<dbReference type="PROSITE" id="PS50939">
    <property type="entry name" value="CYTOCHROME_B561"/>
    <property type="match status" value="1"/>
</dbReference>
<dbReference type="Gene3D" id="1.20.120.1770">
    <property type="match status" value="1"/>
</dbReference>
<gene>
    <name evidence="14" type="ORF">QBC38DRAFT_535793</name>
</gene>
<keyword evidence="9" id="KW-0408">Iron</keyword>
<feature type="transmembrane region" description="Helical" evidence="12">
    <location>
        <begin position="249"/>
        <end position="267"/>
    </location>
</feature>
<evidence type="ECO:0000256" key="6">
    <source>
        <dbReference type="ARBA" id="ARBA00022723"/>
    </source>
</evidence>
<keyword evidence="3" id="KW-0813">Transport</keyword>
<dbReference type="SMART" id="SM00665">
    <property type="entry name" value="B561"/>
    <property type="match status" value="1"/>
</dbReference>
<reference evidence="14" key="1">
    <citation type="journal article" date="2023" name="Mol. Phylogenet. Evol.">
        <title>Genome-scale phylogeny and comparative genomics of the fungal order Sordariales.</title>
        <authorList>
            <person name="Hensen N."/>
            <person name="Bonometti L."/>
            <person name="Westerberg I."/>
            <person name="Brannstrom I.O."/>
            <person name="Guillou S."/>
            <person name="Cros-Aarteil S."/>
            <person name="Calhoun S."/>
            <person name="Haridas S."/>
            <person name="Kuo A."/>
            <person name="Mondo S."/>
            <person name="Pangilinan J."/>
            <person name="Riley R."/>
            <person name="LaButti K."/>
            <person name="Andreopoulos B."/>
            <person name="Lipzen A."/>
            <person name="Chen C."/>
            <person name="Yan M."/>
            <person name="Daum C."/>
            <person name="Ng V."/>
            <person name="Clum A."/>
            <person name="Steindorff A."/>
            <person name="Ohm R.A."/>
            <person name="Martin F."/>
            <person name="Silar P."/>
            <person name="Natvig D.O."/>
            <person name="Lalanne C."/>
            <person name="Gautier V."/>
            <person name="Ament-Velasquez S.L."/>
            <person name="Kruys A."/>
            <person name="Hutchinson M.I."/>
            <person name="Powell A.J."/>
            <person name="Barry K."/>
            <person name="Miller A.N."/>
            <person name="Grigoriev I.V."/>
            <person name="Debuchy R."/>
            <person name="Gladieux P."/>
            <person name="Hiltunen Thoren M."/>
            <person name="Johannesson H."/>
        </authorList>
    </citation>
    <scope>NUCLEOTIDE SEQUENCE</scope>
    <source>
        <strain evidence="14">CBS 990.96</strain>
    </source>
</reference>
<evidence type="ECO:0000313" key="14">
    <source>
        <dbReference type="EMBL" id="KAK4228509.1"/>
    </source>
</evidence>
<dbReference type="InterPro" id="IPR006593">
    <property type="entry name" value="Cyt_b561/ferric_Rdtase_TM"/>
</dbReference>
<keyword evidence="4" id="KW-0349">Heme</keyword>
<dbReference type="GO" id="GO:0046872">
    <property type="term" value="F:metal ion binding"/>
    <property type="evidence" value="ECO:0007669"/>
    <property type="project" value="UniProtKB-KW"/>
</dbReference>
<dbReference type="GO" id="GO:0016020">
    <property type="term" value="C:membrane"/>
    <property type="evidence" value="ECO:0007669"/>
    <property type="project" value="UniProtKB-SubCell"/>
</dbReference>
<dbReference type="InterPro" id="IPR045150">
    <property type="entry name" value="CYB561D1/2"/>
</dbReference>
<name>A0AAN7BS42_9PEZI</name>
<keyword evidence="8 12" id="KW-1133">Transmembrane helix</keyword>
<evidence type="ECO:0000256" key="9">
    <source>
        <dbReference type="ARBA" id="ARBA00023004"/>
    </source>
</evidence>
<evidence type="ECO:0000256" key="4">
    <source>
        <dbReference type="ARBA" id="ARBA00022617"/>
    </source>
</evidence>
<feature type="transmembrane region" description="Helical" evidence="12">
    <location>
        <begin position="218"/>
        <end position="237"/>
    </location>
</feature>
<evidence type="ECO:0000256" key="12">
    <source>
        <dbReference type="SAM" id="Phobius"/>
    </source>
</evidence>
<dbReference type="AlphaFoldDB" id="A0AAN7BS42"/>
<keyword evidence="5 12" id="KW-0812">Transmembrane</keyword>
<dbReference type="PANTHER" id="PTHR15422">
    <property type="entry name" value="OS05G0565100 PROTEIN"/>
    <property type="match status" value="1"/>
</dbReference>
<evidence type="ECO:0000256" key="8">
    <source>
        <dbReference type="ARBA" id="ARBA00022989"/>
    </source>
</evidence>